<name>A0A2U1SZP0_9MICO</name>
<reference evidence="5" key="1">
    <citation type="submission" date="2018-04" db="EMBL/GenBank/DDBJ databases">
        <authorList>
            <person name="Liu S."/>
            <person name="Wang Z."/>
            <person name="Li J."/>
        </authorList>
    </citation>
    <scope>NUCLEOTIDE SEQUENCE [LARGE SCALE GENOMIC DNA]</scope>
    <source>
        <strain evidence="5">S1194</strain>
    </source>
</reference>
<dbReference type="PANTHER" id="PTHR24201">
    <property type="entry name" value="ANK_REP_REGION DOMAIN-CONTAINING PROTEIN"/>
    <property type="match status" value="1"/>
</dbReference>
<comment type="caution">
    <text evidence="4">The sequence shown here is derived from an EMBL/GenBank/DDBJ whole genome shotgun (WGS) entry which is preliminary data.</text>
</comment>
<dbReference type="RefSeq" id="WP_108997003.1">
    <property type="nucleotide sequence ID" value="NZ_QEEX01000001.1"/>
</dbReference>
<protein>
    <submittedName>
        <fullName evidence="4">Uncharacterized protein</fullName>
    </submittedName>
</protein>
<evidence type="ECO:0000313" key="5">
    <source>
        <dbReference type="Proteomes" id="UP000244978"/>
    </source>
</evidence>
<proteinExistence type="predicted"/>
<evidence type="ECO:0000256" key="2">
    <source>
        <dbReference type="ARBA" id="ARBA00023043"/>
    </source>
</evidence>
<dbReference type="EMBL" id="QEEX01000001">
    <property type="protein sequence ID" value="PWB97003.1"/>
    <property type="molecule type" value="Genomic_DNA"/>
</dbReference>
<gene>
    <name evidence="4" type="ORF">DF220_03495</name>
</gene>
<accession>A0A2U1SZP0</accession>
<evidence type="ECO:0000256" key="3">
    <source>
        <dbReference type="PROSITE-ProRule" id="PRU00023"/>
    </source>
</evidence>
<dbReference type="Gene3D" id="1.25.40.20">
    <property type="entry name" value="Ankyrin repeat-containing domain"/>
    <property type="match status" value="1"/>
</dbReference>
<dbReference type="SMART" id="SM00248">
    <property type="entry name" value="ANK"/>
    <property type="match status" value="2"/>
</dbReference>
<keyword evidence="2 3" id="KW-0040">ANK repeat</keyword>
<keyword evidence="5" id="KW-1185">Reference proteome</keyword>
<dbReference type="Proteomes" id="UP000244978">
    <property type="component" value="Unassembled WGS sequence"/>
</dbReference>
<dbReference type="PROSITE" id="PS50297">
    <property type="entry name" value="ANK_REP_REGION"/>
    <property type="match status" value="1"/>
</dbReference>
<dbReference type="AlphaFoldDB" id="A0A2U1SZP0"/>
<sequence length="146" mass="15506">MADTNTPELTPEEHDFLESVFEMARTGAVEQLAPLLDAGIPVDLTNSRGDTLLILAAYHQHPQAVAALIERGADVNRVNDMEQTAMSCAVFRNNSEIVTTLLAAGADPDLGGHTAQAIARQFGLAEMEELLRSHALPGNDSNGGAE</sequence>
<keyword evidence="1" id="KW-0677">Repeat</keyword>
<dbReference type="SUPFAM" id="SSF48403">
    <property type="entry name" value="Ankyrin repeat"/>
    <property type="match status" value="1"/>
</dbReference>
<evidence type="ECO:0000313" key="4">
    <source>
        <dbReference type="EMBL" id="PWB97003.1"/>
    </source>
</evidence>
<feature type="repeat" description="ANK" evidence="3">
    <location>
        <begin position="48"/>
        <end position="80"/>
    </location>
</feature>
<dbReference type="PROSITE" id="PS50088">
    <property type="entry name" value="ANK_REPEAT"/>
    <property type="match status" value="1"/>
</dbReference>
<dbReference type="InterPro" id="IPR050776">
    <property type="entry name" value="Ank_Repeat/CDKN_Inhibitor"/>
</dbReference>
<dbReference type="InterPro" id="IPR002110">
    <property type="entry name" value="Ankyrin_rpt"/>
</dbReference>
<dbReference type="InterPro" id="IPR036770">
    <property type="entry name" value="Ankyrin_rpt-contain_sf"/>
</dbReference>
<organism evidence="4 5">
    <name type="scientific">Homoserinimonas hongtaonis</name>
    <dbReference type="NCBI Taxonomy" id="2079791"/>
    <lineage>
        <taxon>Bacteria</taxon>
        <taxon>Bacillati</taxon>
        <taxon>Actinomycetota</taxon>
        <taxon>Actinomycetes</taxon>
        <taxon>Micrococcales</taxon>
        <taxon>Microbacteriaceae</taxon>
        <taxon>Homoserinimonas</taxon>
    </lineage>
</organism>
<evidence type="ECO:0000256" key="1">
    <source>
        <dbReference type="ARBA" id="ARBA00022737"/>
    </source>
</evidence>
<dbReference type="Pfam" id="PF12796">
    <property type="entry name" value="Ank_2"/>
    <property type="match status" value="1"/>
</dbReference>